<dbReference type="SMART" id="SM00984">
    <property type="entry name" value="UDPG_MGDP_dh_C"/>
    <property type="match status" value="1"/>
</dbReference>
<evidence type="ECO:0000313" key="12">
    <source>
        <dbReference type="Proteomes" id="UP000443090"/>
    </source>
</evidence>
<dbReference type="InterPro" id="IPR036291">
    <property type="entry name" value="NAD(P)-bd_dom_sf"/>
</dbReference>
<feature type="binding site" evidence="8">
    <location>
        <begin position="381"/>
        <end position="385"/>
    </location>
    <ligand>
        <name>substrate</name>
    </ligand>
</feature>
<keyword evidence="5 9" id="KW-0520">NAD</keyword>
<name>A0A8H8UDH1_9HELO</name>
<evidence type="ECO:0000256" key="5">
    <source>
        <dbReference type="ARBA" id="ARBA00023027"/>
    </source>
</evidence>
<dbReference type="Pfam" id="PF00984">
    <property type="entry name" value="UDPG_MGDP_dh"/>
    <property type="match status" value="1"/>
</dbReference>
<dbReference type="NCBIfam" id="TIGR03026">
    <property type="entry name" value="NDP-sugDHase"/>
    <property type="match status" value="1"/>
</dbReference>
<dbReference type="SUPFAM" id="SSF51735">
    <property type="entry name" value="NAD(P)-binding Rossmann-fold domains"/>
    <property type="match status" value="1"/>
</dbReference>
<dbReference type="AlphaFoldDB" id="A0A8H8UDH1"/>
<dbReference type="GO" id="GO:0005634">
    <property type="term" value="C:nucleus"/>
    <property type="evidence" value="ECO:0007669"/>
    <property type="project" value="TreeGrafter"/>
</dbReference>
<protein>
    <recommendedName>
        <fullName evidence="3">UDP-glucose 6-dehydrogenase</fullName>
        <ecNumber evidence="3">1.1.1.22</ecNumber>
    </recommendedName>
</protein>
<keyword evidence="12" id="KW-1185">Reference proteome</keyword>
<dbReference type="InterPro" id="IPR008927">
    <property type="entry name" value="6-PGluconate_DH-like_C_sf"/>
</dbReference>
<feature type="binding site" evidence="9">
    <location>
        <position position="281"/>
    </location>
    <ligand>
        <name>NAD(+)</name>
        <dbReference type="ChEBI" id="CHEBI:57540"/>
    </ligand>
</feature>
<dbReference type="InterPro" id="IPR028357">
    <property type="entry name" value="UDPglc_DH_bac"/>
</dbReference>
<dbReference type="SUPFAM" id="SSF48179">
    <property type="entry name" value="6-phosphogluconate dehydrogenase C-terminal domain-like"/>
    <property type="match status" value="1"/>
</dbReference>
<evidence type="ECO:0000256" key="1">
    <source>
        <dbReference type="ARBA" id="ARBA00004701"/>
    </source>
</evidence>
<comment type="pathway">
    <text evidence="1">Nucleotide-sugar biosynthesis; UDP-alpha-D-glucuronate biosynthesis; UDP-alpha-D-glucuronate from UDP-alpha-D-glucose: step 1/1.</text>
</comment>
<evidence type="ECO:0000256" key="9">
    <source>
        <dbReference type="PIRSR" id="PIRSR500134-3"/>
    </source>
</evidence>
<evidence type="ECO:0000256" key="3">
    <source>
        <dbReference type="ARBA" id="ARBA00012954"/>
    </source>
</evidence>
<feature type="binding site" evidence="8">
    <location>
        <position position="336"/>
    </location>
    <ligand>
        <name>substrate</name>
    </ligand>
</feature>
<dbReference type="Gene3D" id="3.40.50.720">
    <property type="entry name" value="NAD(P)-binding Rossmann-like Domain"/>
    <property type="match status" value="2"/>
</dbReference>
<feature type="binding site" evidence="9">
    <location>
        <position position="106"/>
    </location>
    <ligand>
        <name>NAD(+)</name>
        <dbReference type="ChEBI" id="CHEBI:57540"/>
    </ligand>
</feature>
<feature type="binding site" evidence="9">
    <location>
        <position position="248"/>
    </location>
    <ligand>
        <name>NAD(+)</name>
        <dbReference type="ChEBI" id="CHEBI:57540"/>
    </ligand>
</feature>
<dbReference type="GO" id="GO:0006065">
    <property type="term" value="P:UDP-glucuronate biosynthetic process"/>
    <property type="evidence" value="ECO:0007669"/>
    <property type="project" value="UniProtKB-UniPathway"/>
</dbReference>
<evidence type="ECO:0000256" key="2">
    <source>
        <dbReference type="ARBA" id="ARBA00006601"/>
    </source>
</evidence>
<evidence type="ECO:0000313" key="11">
    <source>
        <dbReference type="EMBL" id="TVY39755.1"/>
    </source>
</evidence>
<dbReference type="EMBL" id="QGMI01000499">
    <property type="protein sequence ID" value="TVY39755.1"/>
    <property type="molecule type" value="Genomic_DNA"/>
</dbReference>
<dbReference type="SUPFAM" id="SSF52413">
    <property type="entry name" value="UDP-glucose/GDP-mannose dehydrogenase C-terminal domain"/>
    <property type="match status" value="1"/>
</dbReference>
<evidence type="ECO:0000256" key="7">
    <source>
        <dbReference type="PIRSR" id="PIRSR500134-1"/>
    </source>
</evidence>
<feature type="binding site" evidence="8">
    <location>
        <position position="455"/>
    </location>
    <ligand>
        <name>substrate</name>
    </ligand>
</feature>
<gene>
    <name evidence="11" type="primary">sqv-4</name>
    <name evidence="11" type="ORF">LOCC1_G007544</name>
</gene>
<dbReference type="UniPathway" id="UPA00038">
    <property type="reaction ID" value="UER00491"/>
</dbReference>
<sequence>MARHLPQSHLAVKSKDNLLDIPTASTTKCNSLSFSPSFPALELEITLEDKAMCEGRSRQSTTSLDALLSNQPEVRDICCIGAGYVGGTTSAMMAFQNPHLKITVVDQDPIRIQKWNSKHLPILEPGLQDILRIARDGSNATTFFNEAVRTDFIDSMSSATFASSEYKTQGSEQKEQIFVQARQPNLFFSTDVSRAISDADIVLIAVDTPTKLRGFGAGRAADMTALEAVSREVATYARPGAIIVEKSTVPCRTAEMIRDTLRIHRPSLDFEVLSNPEFLAEGTAMTDLLNPSRVVIGCSQTPAGYRAADALASVYAPWVPQSRIVTMNIWSSELSKLVANAMLAQRISSINSISAICEATGADIDDVARSIGLDPRIGDKFLKSGVGFGGSCFKKDVLSLTYLAEGLGLPEVAGYWTQVLTVNDWQRARFVRRVIECLNGTLVGKKLTVLGYAFKKNTGDTRESPALECIKVLLDDTPKEIAVFDSCCDPEIVKEEIGRLLGDAVLRDSGGPVEVYSDAYRACLNSHAVLILTDCDEFQNSAPSKFPNVLPEAELSAPMDPRPFQRLEPTESQILSLQMYLSAMFSVHDPLQRFVAQPECEAGCQYCLEQDVVSPDRKEEKNDRLDWARIAYHLQEPKWVFDGRGVLNISAMEALGVRVEAIGKVDWARRRSTLGD</sequence>
<dbReference type="GO" id="GO:0003979">
    <property type="term" value="F:UDP-glucose 6-dehydrogenase activity"/>
    <property type="evidence" value="ECO:0007669"/>
    <property type="project" value="UniProtKB-EC"/>
</dbReference>
<dbReference type="InterPro" id="IPR036220">
    <property type="entry name" value="UDP-Glc/GDP-Man_DH_C_sf"/>
</dbReference>
<dbReference type="Gene3D" id="1.20.5.100">
    <property type="entry name" value="Cytochrome c1, transmembrane anchor, C-terminal"/>
    <property type="match status" value="1"/>
</dbReference>
<dbReference type="EC" id="1.1.1.22" evidence="3"/>
<dbReference type="PANTHER" id="PTHR11374">
    <property type="entry name" value="UDP-GLUCOSE DEHYDROGENASE/UDP-MANNAC DEHYDROGENASE"/>
    <property type="match status" value="1"/>
</dbReference>
<organism evidence="11 12">
    <name type="scientific">Lachnellula occidentalis</name>
    <dbReference type="NCBI Taxonomy" id="215460"/>
    <lineage>
        <taxon>Eukaryota</taxon>
        <taxon>Fungi</taxon>
        <taxon>Dikarya</taxon>
        <taxon>Ascomycota</taxon>
        <taxon>Pezizomycotina</taxon>
        <taxon>Leotiomycetes</taxon>
        <taxon>Helotiales</taxon>
        <taxon>Lachnaceae</taxon>
        <taxon>Lachnellula</taxon>
    </lineage>
</organism>
<dbReference type="PIRSF" id="PIRSF500134">
    <property type="entry name" value="UDPglc_DH_bac"/>
    <property type="match status" value="1"/>
</dbReference>
<feature type="binding site" evidence="8">
    <location>
        <position position="389"/>
    </location>
    <ligand>
        <name>substrate</name>
    </ligand>
</feature>
<feature type="domain" description="UDP-glucose/GDP-mannose dehydrogenase C-terminal" evidence="10">
    <location>
        <begin position="448"/>
        <end position="552"/>
    </location>
</feature>
<dbReference type="Pfam" id="PF03720">
    <property type="entry name" value="UDPG_MGDP_dh_C"/>
    <property type="match status" value="1"/>
</dbReference>
<keyword evidence="4" id="KW-0560">Oxidoreductase</keyword>
<dbReference type="InterPro" id="IPR001732">
    <property type="entry name" value="UDP-Glc/GDP-Man_DH_N"/>
</dbReference>
<dbReference type="GO" id="GO:0000271">
    <property type="term" value="P:polysaccharide biosynthetic process"/>
    <property type="evidence" value="ECO:0007669"/>
    <property type="project" value="InterPro"/>
</dbReference>
<proteinExistence type="inferred from homology"/>
<comment type="caution">
    <text evidence="11">The sequence shown here is derived from an EMBL/GenBank/DDBJ whole genome shotgun (WGS) entry which is preliminary data.</text>
</comment>
<reference evidence="11 12" key="1">
    <citation type="submission" date="2018-05" db="EMBL/GenBank/DDBJ databases">
        <title>Genome sequencing and assembly of the regulated plant pathogen Lachnellula willkommii and related sister species for the development of diagnostic species identification markers.</title>
        <authorList>
            <person name="Giroux E."/>
            <person name="Bilodeau G."/>
        </authorList>
    </citation>
    <scope>NUCLEOTIDE SEQUENCE [LARGE SCALE GENOMIC DNA]</scope>
    <source>
        <strain evidence="11 12">CBS 160.35</strain>
    </source>
</reference>
<dbReference type="InterPro" id="IPR014026">
    <property type="entry name" value="UDP-Glc/GDP-Man_DH_dimer"/>
</dbReference>
<evidence type="ECO:0000259" key="10">
    <source>
        <dbReference type="SMART" id="SM00984"/>
    </source>
</evidence>
<dbReference type="InterPro" id="IPR017476">
    <property type="entry name" value="UDP-Glc/GDP-Man"/>
</dbReference>
<feature type="binding site" evidence="9">
    <location>
        <position position="395"/>
    </location>
    <ligand>
        <name>NAD(+)</name>
        <dbReference type="ChEBI" id="CHEBI:57540"/>
    </ligand>
</feature>
<evidence type="ECO:0000256" key="4">
    <source>
        <dbReference type="ARBA" id="ARBA00023002"/>
    </source>
</evidence>
<dbReference type="PANTHER" id="PTHR11374:SF3">
    <property type="entry name" value="UDP-GLUCOSE 6-DEHYDROGENASE"/>
    <property type="match status" value="1"/>
</dbReference>
<dbReference type="FunFam" id="1.20.5.100:FF:000001">
    <property type="entry name" value="UDP-glucose 6-dehydrogenase"/>
    <property type="match status" value="1"/>
</dbReference>
<dbReference type="GO" id="GO:0051287">
    <property type="term" value="F:NAD binding"/>
    <property type="evidence" value="ECO:0007669"/>
    <property type="project" value="InterPro"/>
</dbReference>
<feature type="binding site" evidence="8">
    <location>
        <begin position="278"/>
        <end position="281"/>
    </location>
    <ligand>
        <name>substrate</name>
    </ligand>
</feature>
<evidence type="ECO:0000256" key="6">
    <source>
        <dbReference type="ARBA" id="ARBA00047473"/>
    </source>
</evidence>
<dbReference type="OrthoDB" id="5059218at2759"/>
<feature type="binding site" evidence="9">
    <location>
        <position position="111"/>
    </location>
    <ligand>
        <name>NAD(+)</name>
        <dbReference type="ChEBI" id="CHEBI:57540"/>
    </ligand>
</feature>
<feature type="binding site" evidence="9">
    <location>
        <position position="462"/>
    </location>
    <ligand>
        <name>NAD(+)</name>
        <dbReference type="ChEBI" id="CHEBI:57540"/>
    </ligand>
</feature>
<dbReference type="InterPro" id="IPR014027">
    <property type="entry name" value="UDP-Glc/GDP-Man_DH_C"/>
</dbReference>
<comment type="catalytic activity">
    <reaction evidence="6">
        <text>UDP-alpha-D-glucose + 2 NAD(+) + H2O = UDP-alpha-D-glucuronate + 2 NADH + 3 H(+)</text>
        <dbReference type="Rhea" id="RHEA:23596"/>
        <dbReference type="ChEBI" id="CHEBI:15377"/>
        <dbReference type="ChEBI" id="CHEBI:15378"/>
        <dbReference type="ChEBI" id="CHEBI:57540"/>
        <dbReference type="ChEBI" id="CHEBI:57945"/>
        <dbReference type="ChEBI" id="CHEBI:58052"/>
        <dbReference type="ChEBI" id="CHEBI:58885"/>
        <dbReference type="EC" id="1.1.1.22"/>
    </reaction>
</comment>
<feature type="active site" description="Nucleophile" evidence="7">
    <location>
        <position position="392"/>
    </location>
</feature>
<dbReference type="Pfam" id="PF03721">
    <property type="entry name" value="UDPG_MGDP_dh_N"/>
    <property type="match status" value="2"/>
</dbReference>
<comment type="similarity">
    <text evidence="2">Belongs to the UDP-glucose/GDP-mannose dehydrogenase family.</text>
</comment>
<dbReference type="GO" id="GO:0006024">
    <property type="term" value="P:glycosaminoglycan biosynthetic process"/>
    <property type="evidence" value="ECO:0007669"/>
    <property type="project" value="TreeGrafter"/>
</dbReference>
<dbReference type="Proteomes" id="UP000443090">
    <property type="component" value="Unassembled WGS sequence"/>
</dbReference>
<accession>A0A8H8UDH1</accession>
<evidence type="ECO:0000256" key="8">
    <source>
        <dbReference type="PIRSR" id="PIRSR500134-2"/>
    </source>
</evidence>
<feature type="binding site" evidence="9">
    <location>
        <position position="208"/>
    </location>
    <ligand>
        <name>NAD(+)</name>
        <dbReference type="ChEBI" id="CHEBI:57540"/>
    </ligand>
</feature>
<dbReference type="InterPro" id="IPR028356">
    <property type="entry name" value="UDPglc_DH_euk"/>
</dbReference>
<dbReference type="PIRSF" id="PIRSF000124">
    <property type="entry name" value="UDPglc_GDPman_dh"/>
    <property type="match status" value="1"/>
</dbReference>